<keyword evidence="4" id="KW-0378">Hydrolase</keyword>
<sequence>MPAVSSGVKDLYLSTNLGDLNKKAEVKSDKVNTKSYVQSACKIFKAAEECRLDGDEERAYVLYMKYLTVYNLIKKRPDFKQQQEFFLSLLGPNSFKKAIEEAEKLSESLKLRYEEVEVRKKLEEKERQEEKKRRGDKTEKDGGRASPKGGKEIKKVKEQKELKNGPSKAAVPAGGITAEGLFKMMRDQAITVIVMDARCLRDFQDSQIQVPTQTVISVPEEAINPGITVNQIEANLPAASRETWKRRGFVDYIVLLDWFSSVTDLKLGTTLQSLKDALYKWDSTTILRSEPMVLEGGYESWLLFYPMYTSNAKVRPPRTHSYSTLPQLNFNYPSLEEPKPPTPPPPEPDPEPQAAPASLGSVQVNGAPLEDLTPSHPETPSTWTEADATDSPHTGFTHPGVDHSKKDPGAGPGTPSQPGGTAKHIPQIDRTKKPSVRVSDGSKPPLDALPRDLPPSSQNGPSVPQPNRSVKPAFDPSVPLTDEERGQIHTETAALMEKARREQEQRTQDRHTEEEWRERERRENQEKDNEETEKKKRKEEENRTQERKRLERQKAEEENGVGEEQREDTPTNGASLDSPAPSRVVTEIKRELLTRARSEEMGRSVPGLPDGWMKFLDTVTGTYRYYHSPTNRVDCYPPEVSVPQTPPSTPPTAKQKQPRPAEPDQTMDRDQEQSKLKRSYSSPDISQDLREEGLKKVTAPITAATRPTFNRETKPSTASVYTKVEIARPSAAKIRNLNPVFGGLGASLTGLRNLGNTCYMNSILQCLCNTPAMVDYFNKNLYQEDINRSVV</sequence>
<keyword evidence="7" id="KW-1185">Reference proteome</keyword>
<dbReference type="PROSITE" id="PS50235">
    <property type="entry name" value="USP_3"/>
    <property type="match status" value="1"/>
</dbReference>
<dbReference type="GO" id="GO:0016579">
    <property type="term" value="P:protein deubiquitination"/>
    <property type="evidence" value="ECO:0007669"/>
    <property type="project" value="InterPro"/>
</dbReference>
<dbReference type="FunFam" id="3.40.250.10:FF:000017">
    <property type="entry name" value="ubiquitin carboxyl-terminal hydrolase 8"/>
    <property type="match status" value="1"/>
</dbReference>
<comment type="catalytic activity">
    <reaction evidence="1">
        <text>Thiol-dependent hydrolysis of ester, thioester, amide, peptide and isopeptide bonds formed by the C-terminal Gly of ubiquitin (a 76-residue protein attached to proteins as an intracellular targeting signal).</text>
        <dbReference type="EC" id="3.4.19.12"/>
    </reaction>
</comment>
<feature type="compositionally biased region" description="Basic and acidic residues" evidence="5">
    <location>
        <begin position="659"/>
        <end position="675"/>
    </location>
</feature>
<name>A0A8U0U3Q1_SALNM</name>
<evidence type="ECO:0000256" key="3">
    <source>
        <dbReference type="ARBA" id="ARBA00012759"/>
    </source>
</evidence>
<dbReference type="InterPro" id="IPR001394">
    <property type="entry name" value="Peptidase_C19_UCH"/>
</dbReference>
<gene>
    <name evidence="8" type="primary">LOC120036175</name>
</gene>
<dbReference type="PROSITE" id="PS00972">
    <property type="entry name" value="USP_1"/>
    <property type="match status" value="1"/>
</dbReference>
<dbReference type="GO" id="GO:0004843">
    <property type="term" value="F:cysteine-type deubiquitinase activity"/>
    <property type="evidence" value="ECO:0007669"/>
    <property type="project" value="UniProtKB-EC"/>
</dbReference>
<feature type="compositionally biased region" description="Pro residues" evidence="5">
    <location>
        <begin position="340"/>
        <end position="353"/>
    </location>
</feature>
<feature type="compositionally biased region" description="Basic and acidic residues" evidence="5">
    <location>
        <begin position="497"/>
        <end position="569"/>
    </location>
</feature>
<evidence type="ECO:0000313" key="8">
    <source>
        <dbReference type="RefSeq" id="XP_038838578.1"/>
    </source>
</evidence>
<reference evidence="8" key="1">
    <citation type="submission" date="2025-08" db="UniProtKB">
        <authorList>
            <consortium name="RefSeq"/>
        </authorList>
    </citation>
    <scope>IDENTIFICATION</scope>
    <source>
        <tissue evidence="8">White muscle</tissue>
    </source>
</reference>
<dbReference type="InterPro" id="IPR038765">
    <property type="entry name" value="Papain-like_cys_pep_sf"/>
</dbReference>
<protein>
    <recommendedName>
        <fullName evidence="3">ubiquitinyl hydrolase 1</fullName>
        <ecNumber evidence="3">3.4.19.12</ecNumber>
    </recommendedName>
</protein>
<dbReference type="GeneID" id="120036175"/>
<dbReference type="Pfam" id="PF20625">
    <property type="entry name" value="WW_USP8"/>
    <property type="match status" value="1"/>
</dbReference>
<dbReference type="InterPro" id="IPR028889">
    <property type="entry name" value="USP"/>
</dbReference>
<organism evidence="7 8">
    <name type="scientific">Salvelinus namaycush</name>
    <name type="common">Lake trout</name>
    <name type="synonym">Salmo namaycush</name>
    <dbReference type="NCBI Taxonomy" id="8040"/>
    <lineage>
        <taxon>Eukaryota</taxon>
        <taxon>Metazoa</taxon>
        <taxon>Chordata</taxon>
        <taxon>Craniata</taxon>
        <taxon>Vertebrata</taxon>
        <taxon>Euteleostomi</taxon>
        <taxon>Actinopterygii</taxon>
        <taxon>Neopterygii</taxon>
        <taxon>Teleostei</taxon>
        <taxon>Protacanthopterygii</taxon>
        <taxon>Salmoniformes</taxon>
        <taxon>Salmonidae</taxon>
        <taxon>Salmoninae</taxon>
        <taxon>Salvelinus</taxon>
    </lineage>
</organism>
<feature type="compositionally biased region" description="Basic and acidic residues" evidence="5">
    <location>
        <begin position="123"/>
        <end position="163"/>
    </location>
</feature>
<evidence type="ECO:0000256" key="2">
    <source>
        <dbReference type="ARBA" id="ARBA00009085"/>
    </source>
</evidence>
<accession>A0A8U0U3Q1</accession>
<evidence type="ECO:0000259" key="6">
    <source>
        <dbReference type="PROSITE" id="PS50235"/>
    </source>
</evidence>
<evidence type="ECO:0000256" key="1">
    <source>
        <dbReference type="ARBA" id="ARBA00000707"/>
    </source>
</evidence>
<dbReference type="InterPro" id="IPR015063">
    <property type="entry name" value="USP8_dimer"/>
</dbReference>
<dbReference type="Gene3D" id="3.90.70.10">
    <property type="entry name" value="Cysteine proteinases"/>
    <property type="match status" value="1"/>
</dbReference>
<dbReference type="Pfam" id="PF08969">
    <property type="entry name" value="USP8_dimer"/>
    <property type="match status" value="1"/>
</dbReference>
<feature type="region of interest" description="Disordered" evidence="5">
    <location>
        <begin position="630"/>
        <end position="693"/>
    </location>
</feature>
<evidence type="ECO:0000256" key="4">
    <source>
        <dbReference type="ARBA" id="ARBA00022801"/>
    </source>
</evidence>
<dbReference type="InterPro" id="IPR018200">
    <property type="entry name" value="USP_CS"/>
</dbReference>
<dbReference type="SUPFAM" id="SSF52821">
    <property type="entry name" value="Rhodanese/Cell cycle control phosphatase"/>
    <property type="match status" value="1"/>
</dbReference>
<dbReference type="InterPro" id="IPR050185">
    <property type="entry name" value="Ub_carboxyl-term_hydrolase"/>
</dbReference>
<dbReference type="InterPro" id="IPR048498">
    <property type="entry name" value="WW_USP8"/>
</dbReference>
<dbReference type="PANTHER" id="PTHR21646:SF27">
    <property type="entry name" value="UBIQUITIN CARBOXYL-TERMINAL HYDROLASE 8"/>
    <property type="match status" value="1"/>
</dbReference>
<dbReference type="InterPro" id="IPR036873">
    <property type="entry name" value="Rhodanese-like_dom_sf"/>
</dbReference>
<dbReference type="SUPFAM" id="SSF140856">
    <property type="entry name" value="USP8 N-terminal domain-like"/>
    <property type="match status" value="1"/>
</dbReference>
<feature type="compositionally biased region" description="Polar residues" evidence="5">
    <location>
        <begin position="456"/>
        <end position="468"/>
    </location>
</feature>
<dbReference type="Proteomes" id="UP000808372">
    <property type="component" value="Unplaced"/>
</dbReference>
<dbReference type="FunFam" id="1.20.58.80:FF:000011">
    <property type="entry name" value="Ubiquitin carboxyl-terminal hydrolase 8"/>
    <property type="match status" value="1"/>
</dbReference>
<dbReference type="PANTHER" id="PTHR21646">
    <property type="entry name" value="UBIQUITIN CARBOXYL-TERMINAL HYDROLASE"/>
    <property type="match status" value="1"/>
</dbReference>
<dbReference type="Gene3D" id="1.20.58.80">
    <property type="entry name" value="Phosphotransferase system, lactose/cellobiose-type IIA subunit"/>
    <property type="match status" value="1"/>
</dbReference>
<dbReference type="AlphaFoldDB" id="A0A8U0U3Q1"/>
<comment type="similarity">
    <text evidence="2">Belongs to the peptidase C19 family.</text>
</comment>
<feature type="domain" description="USP" evidence="6">
    <location>
        <begin position="749"/>
        <end position="791"/>
    </location>
</feature>
<evidence type="ECO:0000256" key="5">
    <source>
        <dbReference type="SAM" id="MobiDB-lite"/>
    </source>
</evidence>
<proteinExistence type="inferred from homology"/>
<dbReference type="Pfam" id="PF00443">
    <property type="entry name" value="UCH"/>
    <property type="match status" value="1"/>
</dbReference>
<feature type="region of interest" description="Disordered" evidence="5">
    <location>
        <begin position="314"/>
        <end position="605"/>
    </location>
</feature>
<feature type="compositionally biased region" description="Polar residues" evidence="5">
    <location>
        <begin position="320"/>
        <end position="332"/>
    </location>
</feature>
<dbReference type="SUPFAM" id="SSF54001">
    <property type="entry name" value="Cysteine proteinases"/>
    <property type="match status" value="1"/>
</dbReference>
<dbReference type="KEGG" id="snh:120036175"/>
<feature type="region of interest" description="Disordered" evidence="5">
    <location>
        <begin position="123"/>
        <end position="170"/>
    </location>
</feature>
<evidence type="ECO:0000313" key="7">
    <source>
        <dbReference type="Proteomes" id="UP000808372"/>
    </source>
</evidence>
<dbReference type="Gene3D" id="3.40.250.10">
    <property type="entry name" value="Rhodanese-like domain"/>
    <property type="match status" value="1"/>
</dbReference>
<dbReference type="EC" id="3.4.19.12" evidence="3"/>
<dbReference type="RefSeq" id="XP_038838578.1">
    <property type="nucleotide sequence ID" value="XM_038982650.1"/>
</dbReference>
<feature type="compositionally biased region" description="Basic and acidic residues" evidence="5">
    <location>
        <begin position="586"/>
        <end position="602"/>
    </location>
</feature>